<keyword evidence="6" id="KW-1185">Reference proteome</keyword>
<feature type="domain" description="4Fe-4S ferredoxin-type" evidence="4">
    <location>
        <begin position="259"/>
        <end position="287"/>
    </location>
</feature>
<dbReference type="Pfam" id="PF13237">
    <property type="entry name" value="Fer4_10"/>
    <property type="match status" value="1"/>
</dbReference>
<keyword evidence="3" id="KW-0411">Iron-sulfur</keyword>
<dbReference type="PRINTS" id="PR00069">
    <property type="entry name" value="ALDKETRDTASE"/>
</dbReference>
<evidence type="ECO:0000313" key="6">
    <source>
        <dbReference type="Proteomes" id="UP000010802"/>
    </source>
</evidence>
<dbReference type="InterPro" id="IPR020471">
    <property type="entry name" value="AKR"/>
</dbReference>
<dbReference type="Pfam" id="PF00248">
    <property type="entry name" value="Aldo_ket_red"/>
    <property type="match status" value="1"/>
</dbReference>
<dbReference type="GO" id="GO:0046872">
    <property type="term" value="F:metal ion binding"/>
    <property type="evidence" value="ECO:0007669"/>
    <property type="project" value="UniProtKB-KW"/>
</dbReference>
<evidence type="ECO:0000259" key="4">
    <source>
        <dbReference type="PROSITE" id="PS51379"/>
    </source>
</evidence>
<dbReference type="eggNOG" id="COG0667">
    <property type="taxonomic scope" value="Bacteria"/>
</dbReference>
<dbReference type="PANTHER" id="PTHR43312">
    <property type="entry name" value="D-THREO-ALDOSE 1-DEHYDROGENASE"/>
    <property type="match status" value="1"/>
</dbReference>
<dbReference type="GO" id="GO:0016491">
    <property type="term" value="F:oxidoreductase activity"/>
    <property type="evidence" value="ECO:0007669"/>
    <property type="project" value="InterPro"/>
</dbReference>
<dbReference type="Proteomes" id="UP000010802">
    <property type="component" value="Chromosome"/>
</dbReference>
<dbReference type="PANTHER" id="PTHR43312:SF1">
    <property type="entry name" value="NADP-DEPENDENT OXIDOREDUCTASE DOMAIN-CONTAINING PROTEIN"/>
    <property type="match status" value="1"/>
</dbReference>
<dbReference type="RefSeq" id="WP_013778499.1">
    <property type="nucleotide sequence ID" value="NC_015519.1"/>
</dbReference>
<proteinExistence type="predicted"/>
<sequence length="315" mass="35031">MEYVNLGYTDLKVSRLCFGSLTISPLQAGLPVDDGADIILSAMNMGVNFIDTAEFYQNYCYINKALTRSKKDFIISTKSYAYTYEGMKKSVEKARKETGKDVIDIFMLHEQETRLTLKGHREALEYLVDARAKGLIKAIGVSTHTVEVVNVASDMEEIEVIHPIINFRGIGIKDGSLQDMEKAIERAYKNGKGIYAMKALGGGNLISDKKRAFSYILSFPYLHSVAVGMKSNDEVVANISIFDGKTVDSHIEERLSSEKRKLLIEDWCVGCGECVKHCLYNALHVVNGHSTVNPDACILCGYCSGYCPEFCIKIL</sequence>
<dbReference type="InterPro" id="IPR053135">
    <property type="entry name" value="AKR2_Oxidoreductase"/>
</dbReference>
<dbReference type="InterPro" id="IPR017896">
    <property type="entry name" value="4Fe4S_Fe-S-bd"/>
</dbReference>
<dbReference type="Gene3D" id="3.20.20.100">
    <property type="entry name" value="NADP-dependent oxidoreductase domain"/>
    <property type="match status" value="1"/>
</dbReference>
<protein>
    <submittedName>
        <fullName evidence="5">NADP-dependent oxidoreductase domain protein</fullName>
    </submittedName>
</protein>
<feature type="domain" description="4Fe-4S ferredoxin-type" evidence="4">
    <location>
        <begin position="288"/>
        <end position="315"/>
    </location>
</feature>
<evidence type="ECO:0000256" key="2">
    <source>
        <dbReference type="ARBA" id="ARBA00023004"/>
    </source>
</evidence>
<dbReference type="Gene3D" id="3.30.70.20">
    <property type="match status" value="1"/>
</dbReference>
<dbReference type="PATRIC" id="fig|1209989.3.peg.1752"/>
<name>F4LVJ0_TEPAE</name>
<dbReference type="InterPro" id="IPR023210">
    <property type="entry name" value="NADP_OxRdtase_dom"/>
</dbReference>
<dbReference type="CDD" id="cd19100">
    <property type="entry name" value="AKR_unchar"/>
    <property type="match status" value="1"/>
</dbReference>
<evidence type="ECO:0000313" key="5">
    <source>
        <dbReference type="EMBL" id="CCP26299.1"/>
    </source>
</evidence>
<dbReference type="OrthoDB" id="9773828at2"/>
<dbReference type="KEGG" id="tep:TepRe1_1430"/>
<dbReference type="EMBL" id="HF563609">
    <property type="protein sequence ID" value="CCP26299.1"/>
    <property type="molecule type" value="Genomic_DNA"/>
</dbReference>
<reference evidence="6" key="1">
    <citation type="journal article" date="2013" name="Genome Announc.">
        <title>First genome sequence of a syntrophic acetate-oxidizing bacterium, Tepidanaerobacter acetatoxydans strain Re1.</title>
        <authorList>
            <person name="Manzoor S."/>
            <person name="Bongcam-Rudloff E."/>
            <person name="Schnurer A."/>
            <person name="Muller B."/>
        </authorList>
    </citation>
    <scope>NUCLEOTIDE SEQUENCE [LARGE SCALE GENOMIC DNA]</scope>
    <source>
        <strain evidence="6">Re1</strain>
    </source>
</reference>
<dbReference type="eggNOG" id="COG1148">
    <property type="taxonomic scope" value="Bacteria"/>
</dbReference>
<accession>L0S1E7</accession>
<dbReference type="GO" id="GO:0051536">
    <property type="term" value="F:iron-sulfur cluster binding"/>
    <property type="evidence" value="ECO:0007669"/>
    <property type="project" value="UniProtKB-KW"/>
</dbReference>
<organism evidence="5 6">
    <name type="scientific">Tepidanaerobacter acetatoxydans (strain DSM 21804 / JCM 16047 / Re1)</name>
    <dbReference type="NCBI Taxonomy" id="1209989"/>
    <lineage>
        <taxon>Bacteria</taxon>
        <taxon>Bacillati</taxon>
        <taxon>Bacillota</taxon>
        <taxon>Clostridia</taxon>
        <taxon>Thermosediminibacterales</taxon>
        <taxon>Tepidanaerobacteraceae</taxon>
        <taxon>Tepidanaerobacter</taxon>
    </lineage>
</organism>
<accession>F4LVJ0</accession>
<dbReference type="PROSITE" id="PS00198">
    <property type="entry name" value="4FE4S_FER_1"/>
    <property type="match status" value="1"/>
</dbReference>
<dbReference type="STRING" id="1209989.TepRe1_1430"/>
<dbReference type="PROSITE" id="PS51379">
    <property type="entry name" value="4FE4S_FER_2"/>
    <property type="match status" value="2"/>
</dbReference>
<keyword evidence="2" id="KW-0408">Iron</keyword>
<dbReference type="SUPFAM" id="SSF54862">
    <property type="entry name" value="4Fe-4S ferredoxins"/>
    <property type="match status" value="1"/>
</dbReference>
<dbReference type="InterPro" id="IPR017900">
    <property type="entry name" value="4Fe4S_Fe_S_CS"/>
</dbReference>
<dbReference type="AlphaFoldDB" id="F4LVJ0"/>
<keyword evidence="1" id="KW-0479">Metal-binding</keyword>
<dbReference type="SUPFAM" id="SSF51430">
    <property type="entry name" value="NAD(P)-linked oxidoreductase"/>
    <property type="match status" value="1"/>
</dbReference>
<evidence type="ECO:0000256" key="1">
    <source>
        <dbReference type="ARBA" id="ARBA00022723"/>
    </source>
</evidence>
<gene>
    <name evidence="5" type="ordered locus">TEPIRE1_1542</name>
</gene>
<dbReference type="KEGG" id="tae:TepiRe1_1542"/>
<dbReference type="InterPro" id="IPR036812">
    <property type="entry name" value="NAD(P)_OxRdtase_dom_sf"/>
</dbReference>
<evidence type="ECO:0000256" key="3">
    <source>
        <dbReference type="ARBA" id="ARBA00023014"/>
    </source>
</evidence>
<dbReference type="HOGENOM" id="CLU_023205_3_1_9"/>